<proteinExistence type="predicted"/>
<dbReference type="SUPFAM" id="SSF56112">
    <property type="entry name" value="Protein kinase-like (PK-like)"/>
    <property type="match status" value="2"/>
</dbReference>
<reference evidence="2" key="1">
    <citation type="journal article" date="2021" name="J. Hered.">
        <title>Genome Assembly of Salicaceae Populus deltoides (Eastern Cottonwood) I-69 Based on Nanopore Sequencing and Hi-C Technologies.</title>
        <authorList>
            <person name="Bai S."/>
            <person name="Wu H."/>
            <person name="Zhang J."/>
            <person name="Pan Z."/>
            <person name="Zhao W."/>
            <person name="Li Z."/>
            <person name="Tong C."/>
        </authorList>
    </citation>
    <scope>NUCLEOTIDE SEQUENCE</scope>
    <source>
        <tissue evidence="2">Leaf</tissue>
    </source>
</reference>
<keyword evidence="3" id="KW-1185">Reference proteome</keyword>
<dbReference type="PANTHER" id="PTHR44329:SF7">
    <property type="entry name" value="OS02G0608500 PROTEIN"/>
    <property type="match status" value="1"/>
</dbReference>
<dbReference type="InterPro" id="IPR000719">
    <property type="entry name" value="Prot_kinase_dom"/>
</dbReference>
<dbReference type="GO" id="GO:0004713">
    <property type="term" value="F:protein tyrosine kinase activity"/>
    <property type="evidence" value="ECO:0007669"/>
    <property type="project" value="InterPro"/>
</dbReference>
<dbReference type="AlphaFoldDB" id="A0A8T2WXG5"/>
<accession>A0A8T2WXG5</accession>
<evidence type="ECO:0000259" key="1">
    <source>
        <dbReference type="PROSITE" id="PS50011"/>
    </source>
</evidence>
<feature type="domain" description="Protein kinase" evidence="1">
    <location>
        <begin position="1"/>
        <end position="209"/>
    </location>
</feature>
<comment type="caution">
    <text evidence="2">The sequence shown here is derived from an EMBL/GenBank/DDBJ whole genome shotgun (WGS) entry which is preliminary data.</text>
</comment>
<dbReference type="PROSITE" id="PS50011">
    <property type="entry name" value="PROTEIN_KINASE_DOM"/>
    <property type="match status" value="1"/>
</dbReference>
<name>A0A8T2WXG5_POPDE</name>
<dbReference type="GO" id="GO:0004674">
    <property type="term" value="F:protein serine/threonine kinase activity"/>
    <property type="evidence" value="ECO:0007669"/>
    <property type="project" value="TreeGrafter"/>
</dbReference>
<protein>
    <recommendedName>
        <fullName evidence="1">Protein kinase domain-containing protein</fullName>
    </recommendedName>
</protein>
<dbReference type="Gene3D" id="1.10.510.10">
    <property type="entry name" value="Transferase(Phosphotransferase) domain 1"/>
    <property type="match status" value="2"/>
</dbReference>
<dbReference type="InterPro" id="IPR051681">
    <property type="entry name" value="Ser/Thr_Kinases-Pseudokinases"/>
</dbReference>
<dbReference type="PANTHER" id="PTHR44329">
    <property type="entry name" value="SERINE/THREONINE-PROTEIN KINASE TNNI3K-RELATED"/>
    <property type="match status" value="1"/>
</dbReference>
<evidence type="ECO:0000313" key="3">
    <source>
        <dbReference type="Proteomes" id="UP000807159"/>
    </source>
</evidence>
<dbReference type="EMBL" id="JACEGQ020000017">
    <property type="protein sequence ID" value="KAH8484447.1"/>
    <property type="molecule type" value="Genomic_DNA"/>
</dbReference>
<dbReference type="Pfam" id="PF07714">
    <property type="entry name" value="PK_Tyr_Ser-Thr"/>
    <property type="match status" value="2"/>
</dbReference>
<dbReference type="InterPro" id="IPR001245">
    <property type="entry name" value="Ser-Thr/Tyr_kinase_cat_dom"/>
</dbReference>
<dbReference type="SMART" id="SM00219">
    <property type="entry name" value="TyrKc"/>
    <property type="match status" value="1"/>
</dbReference>
<gene>
    <name evidence="2" type="ORF">H0E87_028781</name>
</gene>
<dbReference type="GO" id="GO:0005524">
    <property type="term" value="F:ATP binding"/>
    <property type="evidence" value="ECO:0007669"/>
    <property type="project" value="InterPro"/>
</dbReference>
<sequence length="216" mass="25227">MAPEIYNDEIFDRSVDGYSFGVILYEMLEGVQPFHLKTPEEAVKLMCLEKKRPPFKIKNLLSDQPFLRSSQDWIEFVATVQNKDGGKTLLSFHDVYMALEIYNDEIFDRSVDGYSFGVILYEMLEGLQPFHPKTPEEAVKLMCLEKKRPPFKIKVRSYPPDLKELIDECWHSEPVVRPTFSEIITRLDKVCCNCSKQGWWKDTFKLPWYGSLALNL</sequence>
<dbReference type="Proteomes" id="UP000807159">
    <property type="component" value="Chromosome 17"/>
</dbReference>
<organism evidence="2 3">
    <name type="scientific">Populus deltoides</name>
    <name type="common">Eastern poplar</name>
    <name type="synonym">Eastern cottonwood</name>
    <dbReference type="NCBI Taxonomy" id="3696"/>
    <lineage>
        <taxon>Eukaryota</taxon>
        <taxon>Viridiplantae</taxon>
        <taxon>Streptophyta</taxon>
        <taxon>Embryophyta</taxon>
        <taxon>Tracheophyta</taxon>
        <taxon>Spermatophyta</taxon>
        <taxon>Magnoliopsida</taxon>
        <taxon>eudicotyledons</taxon>
        <taxon>Gunneridae</taxon>
        <taxon>Pentapetalae</taxon>
        <taxon>rosids</taxon>
        <taxon>fabids</taxon>
        <taxon>Malpighiales</taxon>
        <taxon>Salicaceae</taxon>
        <taxon>Saliceae</taxon>
        <taxon>Populus</taxon>
    </lineage>
</organism>
<dbReference type="InterPro" id="IPR011009">
    <property type="entry name" value="Kinase-like_dom_sf"/>
</dbReference>
<evidence type="ECO:0000313" key="2">
    <source>
        <dbReference type="EMBL" id="KAH8484447.1"/>
    </source>
</evidence>
<dbReference type="InterPro" id="IPR020635">
    <property type="entry name" value="Tyr_kinase_cat_dom"/>
</dbReference>